<proteinExistence type="predicted"/>
<dbReference type="EMBL" id="GBXM01021551">
    <property type="protein sequence ID" value="JAH87026.1"/>
    <property type="molecule type" value="Transcribed_RNA"/>
</dbReference>
<sequence length="62" mass="7225">MQFYISDELCVTFACLSESRAWNCTQTKFKTHFHQSFISIEYILSQIDLNTVGVDFTLLKLV</sequence>
<evidence type="ECO:0000313" key="1">
    <source>
        <dbReference type="EMBL" id="JAH87026.1"/>
    </source>
</evidence>
<name>A0A0E9W9Q0_ANGAN</name>
<dbReference type="AlphaFoldDB" id="A0A0E9W9Q0"/>
<reference evidence="1" key="2">
    <citation type="journal article" date="2015" name="Fish Shellfish Immunol.">
        <title>Early steps in the European eel (Anguilla anguilla)-Vibrio vulnificus interaction in the gills: Role of the RtxA13 toxin.</title>
        <authorList>
            <person name="Callol A."/>
            <person name="Pajuelo D."/>
            <person name="Ebbesson L."/>
            <person name="Teles M."/>
            <person name="MacKenzie S."/>
            <person name="Amaro C."/>
        </authorList>
    </citation>
    <scope>NUCLEOTIDE SEQUENCE</scope>
</reference>
<organism evidence="1">
    <name type="scientific">Anguilla anguilla</name>
    <name type="common">European freshwater eel</name>
    <name type="synonym">Muraena anguilla</name>
    <dbReference type="NCBI Taxonomy" id="7936"/>
    <lineage>
        <taxon>Eukaryota</taxon>
        <taxon>Metazoa</taxon>
        <taxon>Chordata</taxon>
        <taxon>Craniata</taxon>
        <taxon>Vertebrata</taxon>
        <taxon>Euteleostomi</taxon>
        <taxon>Actinopterygii</taxon>
        <taxon>Neopterygii</taxon>
        <taxon>Teleostei</taxon>
        <taxon>Anguilliformes</taxon>
        <taxon>Anguillidae</taxon>
        <taxon>Anguilla</taxon>
    </lineage>
</organism>
<protein>
    <submittedName>
        <fullName evidence="1">Uncharacterized protein</fullName>
    </submittedName>
</protein>
<reference evidence="1" key="1">
    <citation type="submission" date="2014-11" db="EMBL/GenBank/DDBJ databases">
        <authorList>
            <person name="Amaro Gonzalez C."/>
        </authorList>
    </citation>
    <scope>NUCLEOTIDE SEQUENCE</scope>
</reference>
<accession>A0A0E9W9Q0</accession>